<evidence type="ECO:0000256" key="3">
    <source>
        <dbReference type="PIRSR" id="PIRSR620019-2"/>
    </source>
</evidence>
<evidence type="ECO:0000256" key="1">
    <source>
        <dbReference type="ARBA" id="ARBA00007274"/>
    </source>
</evidence>
<dbReference type="NCBIfam" id="TIGR03570">
    <property type="entry name" value="NeuD_NnaD"/>
    <property type="match status" value="1"/>
</dbReference>
<keyword evidence="4" id="KW-0808">Transferase</keyword>
<dbReference type="Proteomes" id="UP000318126">
    <property type="component" value="Unassembled WGS sequence"/>
</dbReference>
<evidence type="ECO:0000256" key="2">
    <source>
        <dbReference type="PIRSR" id="PIRSR620019-1"/>
    </source>
</evidence>
<dbReference type="SUPFAM" id="SSF51161">
    <property type="entry name" value="Trimeric LpxA-like enzymes"/>
    <property type="match status" value="1"/>
</dbReference>
<comment type="similarity">
    <text evidence="1">Belongs to the transferase hexapeptide repeat family.</text>
</comment>
<name>A0A553JT19_SHEHA</name>
<reference evidence="5" key="1">
    <citation type="submission" date="2019-07" db="EMBL/GenBank/DDBJ databases">
        <title>Shewanella sp. YLB-08 draft genomic sequence.</title>
        <authorList>
            <person name="Yu L."/>
        </authorList>
    </citation>
    <scope>NUCLEOTIDE SEQUENCE [LARGE SCALE GENOMIC DNA]</scope>
    <source>
        <strain evidence="5">JCM 20706</strain>
    </source>
</reference>
<dbReference type="EMBL" id="VKGK01000003">
    <property type="protein sequence ID" value="TRY15602.1"/>
    <property type="molecule type" value="Genomic_DNA"/>
</dbReference>
<dbReference type="InterPro" id="IPR011004">
    <property type="entry name" value="Trimer_LpxA-like_sf"/>
</dbReference>
<comment type="caution">
    <text evidence="4">The sequence shown here is derived from an EMBL/GenBank/DDBJ whole genome shotgun (WGS) entry which is preliminary data.</text>
</comment>
<dbReference type="Gene3D" id="3.40.50.20">
    <property type="match status" value="1"/>
</dbReference>
<dbReference type="RefSeq" id="WP_143563214.1">
    <property type="nucleotide sequence ID" value="NZ_BMPL01000003.1"/>
</dbReference>
<accession>A0A553JT19</accession>
<gene>
    <name evidence="4" type="ORF">FN961_03765</name>
</gene>
<dbReference type="Pfam" id="PF00132">
    <property type="entry name" value="Hexapep"/>
    <property type="match status" value="2"/>
</dbReference>
<feature type="binding site" evidence="3">
    <location>
        <position position="148"/>
    </location>
    <ligand>
        <name>acetyl-CoA</name>
        <dbReference type="ChEBI" id="CHEBI:57288"/>
    </ligand>
</feature>
<feature type="active site" description="Proton acceptor" evidence="2">
    <location>
        <position position="139"/>
    </location>
</feature>
<keyword evidence="5" id="KW-1185">Reference proteome</keyword>
<dbReference type="InterPro" id="IPR020019">
    <property type="entry name" value="AcTrfase_PglD-like"/>
</dbReference>
<evidence type="ECO:0000313" key="5">
    <source>
        <dbReference type="Proteomes" id="UP000318126"/>
    </source>
</evidence>
<dbReference type="GO" id="GO:0016740">
    <property type="term" value="F:transferase activity"/>
    <property type="evidence" value="ECO:0007669"/>
    <property type="project" value="UniProtKB-KW"/>
</dbReference>
<dbReference type="InterPro" id="IPR001451">
    <property type="entry name" value="Hexapep"/>
</dbReference>
<protein>
    <submittedName>
        <fullName evidence="4">Acetyltransferase</fullName>
    </submittedName>
</protein>
<feature type="site" description="Increases basicity of active site His" evidence="2">
    <location>
        <position position="140"/>
    </location>
</feature>
<dbReference type="InterPro" id="IPR050179">
    <property type="entry name" value="Trans_hexapeptide_repeat"/>
</dbReference>
<dbReference type="AlphaFoldDB" id="A0A553JT19"/>
<dbReference type="CDD" id="cd03360">
    <property type="entry name" value="LbH_AT_putative"/>
    <property type="match status" value="1"/>
</dbReference>
<feature type="binding site" evidence="3">
    <location>
        <position position="69"/>
    </location>
    <ligand>
        <name>substrate</name>
    </ligand>
</feature>
<sequence length="212" mass="22491">MIKPIVMLGSGGHASVLADILLQNNHTILAVSSLNKSSRPVFSDIQHFDSNEDVLQFSPDKVKLVNGLGSLPGQSLRHELFDYFVKSNYQFETVISQNAMLSPYSTIGAGSQIFMGAIIQTGAVIGDGTIINSGVIVEHDCHIGMHCHIAPGATICGGVHIGEHTHIATGANVIQGVSIGKHCIVAAGATITKNMPDNSIAYGYRSQIEKRS</sequence>
<dbReference type="PANTHER" id="PTHR43300:SF7">
    <property type="entry name" value="UDP-N-ACETYLBACILLOSAMINE N-ACETYLTRANSFERASE"/>
    <property type="match status" value="1"/>
</dbReference>
<dbReference type="PANTHER" id="PTHR43300">
    <property type="entry name" value="ACETYLTRANSFERASE"/>
    <property type="match status" value="1"/>
</dbReference>
<dbReference type="Gene3D" id="2.160.10.10">
    <property type="entry name" value="Hexapeptide repeat proteins"/>
    <property type="match status" value="1"/>
</dbReference>
<evidence type="ECO:0000313" key="4">
    <source>
        <dbReference type="EMBL" id="TRY15602.1"/>
    </source>
</evidence>
<dbReference type="OrthoDB" id="9794407at2"/>
<proteinExistence type="inferred from homology"/>
<organism evidence="4 5">
    <name type="scientific">Shewanella hanedai</name>
    <name type="common">Alteromonas hanedai</name>
    <dbReference type="NCBI Taxonomy" id="25"/>
    <lineage>
        <taxon>Bacteria</taxon>
        <taxon>Pseudomonadati</taxon>
        <taxon>Pseudomonadota</taxon>
        <taxon>Gammaproteobacteria</taxon>
        <taxon>Alteromonadales</taxon>
        <taxon>Shewanellaceae</taxon>
        <taxon>Shewanella</taxon>
    </lineage>
</organism>